<dbReference type="SUPFAM" id="SSF53335">
    <property type="entry name" value="S-adenosyl-L-methionine-dependent methyltransferases"/>
    <property type="match status" value="1"/>
</dbReference>
<evidence type="ECO:0000256" key="3">
    <source>
        <dbReference type="ARBA" id="ARBA00022679"/>
    </source>
</evidence>
<dbReference type="CDD" id="cd02440">
    <property type="entry name" value="AdoMet_MTases"/>
    <property type="match status" value="1"/>
</dbReference>
<protein>
    <submittedName>
        <fullName evidence="7">Cyclopropane-fatty-acyl-phospholipid synthase</fullName>
        <ecNumber evidence="7">2.1.1.79</ecNumber>
    </submittedName>
</protein>
<keyword evidence="4" id="KW-0949">S-adenosyl-L-methionine</keyword>
<dbReference type="EC" id="2.1.1.79" evidence="7"/>
<dbReference type="InterPro" id="IPR029063">
    <property type="entry name" value="SAM-dependent_MTases_sf"/>
</dbReference>
<gene>
    <name evidence="7" type="ORF">BJY28_003009</name>
</gene>
<dbReference type="PANTHER" id="PTHR43667">
    <property type="entry name" value="CYCLOPROPANE-FATTY-ACYL-PHOSPHOLIPID SYNTHASE"/>
    <property type="match status" value="1"/>
</dbReference>
<dbReference type="InterPro" id="IPR003333">
    <property type="entry name" value="CMAS"/>
</dbReference>
<keyword evidence="8" id="KW-1185">Reference proteome</keyword>
<keyword evidence="3 7" id="KW-0808">Transferase</keyword>
<evidence type="ECO:0000256" key="1">
    <source>
        <dbReference type="ARBA" id="ARBA00010815"/>
    </source>
</evidence>
<keyword evidence="5" id="KW-0443">Lipid metabolism</keyword>
<sequence length="446" mass="48085">MTAPSAETRPADAPAPGTAGGREPVASALEEALRPVLRGGLPVRLRAWDGSVAGPAEGPTVLVHRPDALRRLLWSPGELGAAQAFVTGAVDVDGDLGEALDRGRAAVAERGLTRPSPTDLARTLAALGRIAKDHGALGRPLPPPATQAVLRGRLHTLGRDRRAISHHYDVSTDFYELVLDPQMAYSCGWYGDDLAADGVLADALDPAAEEAALEKAQGAKLDLVCRAIGLRAGMHLLDVGCGWGSLTLHAAEHVGARVTGVTISAEQQAFVQARVEQRGLGDRVEVRLQDYREVDDGPYDAAASLEMGEHVGQGSYPTYVEALRRNVRPGGRVLIQQMSRRTRPGGGAFIESFIAPDMHMRPLGETVELIEAGGLEVRDVRAMREHYVRTVDGWIARFEENHDAIVHLVGEEMARVWRLYLVGGRQAFRDGRMGVDQILARRPEAR</sequence>
<dbReference type="GO" id="GO:0008610">
    <property type="term" value="P:lipid biosynthetic process"/>
    <property type="evidence" value="ECO:0007669"/>
    <property type="project" value="InterPro"/>
</dbReference>
<evidence type="ECO:0000313" key="7">
    <source>
        <dbReference type="EMBL" id="NYG38540.1"/>
    </source>
</evidence>
<evidence type="ECO:0000256" key="5">
    <source>
        <dbReference type="ARBA" id="ARBA00023098"/>
    </source>
</evidence>
<comment type="caution">
    <text evidence="7">The sequence shown here is derived from an EMBL/GenBank/DDBJ whole genome shotgun (WGS) entry which is preliminary data.</text>
</comment>
<organism evidence="7 8">
    <name type="scientific">Janibacter alkaliphilus</name>
    <dbReference type="NCBI Taxonomy" id="1069963"/>
    <lineage>
        <taxon>Bacteria</taxon>
        <taxon>Bacillati</taxon>
        <taxon>Actinomycetota</taxon>
        <taxon>Actinomycetes</taxon>
        <taxon>Micrococcales</taxon>
        <taxon>Intrasporangiaceae</taxon>
        <taxon>Janibacter</taxon>
    </lineage>
</organism>
<feature type="region of interest" description="Disordered" evidence="6">
    <location>
        <begin position="1"/>
        <end position="24"/>
    </location>
</feature>
<dbReference type="InterPro" id="IPR050723">
    <property type="entry name" value="CFA/CMAS"/>
</dbReference>
<keyword evidence="2 7" id="KW-0489">Methyltransferase</keyword>
<evidence type="ECO:0000256" key="6">
    <source>
        <dbReference type="SAM" id="MobiDB-lite"/>
    </source>
</evidence>
<dbReference type="AlphaFoldDB" id="A0A852XAH5"/>
<dbReference type="PANTHER" id="PTHR43667:SF1">
    <property type="entry name" value="CYCLOPROPANE-FATTY-ACYL-PHOSPHOLIPID SYNTHASE"/>
    <property type="match status" value="1"/>
</dbReference>
<dbReference type="GO" id="GO:0008825">
    <property type="term" value="F:cyclopropane-fatty-acyl-phospholipid synthase activity"/>
    <property type="evidence" value="ECO:0007669"/>
    <property type="project" value="UniProtKB-EC"/>
</dbReference>
<evidence type="ECO:0000256" key="4">
    <source>
        <dbReference type="ARBA" id="ARBA00022691"/>
    </source>
</evidence>
<evidence type="ECO:0000256" key="2">
    <source>
        <dbReference type="ARBA" id="ARBA00022603"/>
    </source>
</evidence>
<dbReference type="Pfam" id="PF02353">
    <property type="entry name" value="CMAS"/>
    <property type="match status" value="1"/>
</dbReference>
<dbReference type="EMBL" id="JACBZX010000001">
    <property type="protein sequence ID" value="NYG38540.1"/>
    <property type="molecule type" value="Genomic_DNA"/>
</dbReference>
<name>A0A852XAH5_9MICO</name>
<reference evidence="7 8" key="1">
    <citation type="submission" date="2020-07" db="EMBL/GenBank/DDBJ databases">
        <title>Sequencing the genomes of 1000 actinobacteria strains.</title>
        <authorList>
            <person name="Klenk H.-P."/>
        </authorList>
    </citation>
    <scope>NUCLEOTIDE SEQUENCE [LARGE SCALE GENOMIC DNA]</scope>
    <source>
        <strain evidence="7 8">DSM 24723</strain>
    </source>
</reference>
<proteinExistence type="inferred from homology"/>
<dbReference type="GO" id="GO:0032259">
    <property type="term" value="P:methylation"/>
    <property type="evidence" value="ECO:0007669"/>
    <property type="project" value="UniProtKB-KW"/>
</dbReference>
<accession>A0A852XAH5</accession>
<dbReference type="Gene3D" id="3.40.50.150">
    <property type="entry name" value="Vaccinia Virus protein VP39"/>
    <property type="match status" value="1"/>
</dbReference>
<evidence type="ECO:0000313" key="8">
    <source>
        <dbReference type="Proteomes" id="UP000592181"/>
    </source>
</evidence>
<dbReference type="PIRSF" id="PIRSF003085">
    <property type="entry name" value="CMAS"/>
    <property type="match status" value="1"/>
</dbReference>
<comment type="similarity">
    <text evidence="1">Belongs to the CFA/CMAS family.</text>
</comment>
<dbReference type="Proteomes" id="UP000592181">
    <property type="component" value="Unassembled WGS sequence"/>
</dbReference>
<dbReference type="RefSeq" id="WP_179463719.1">
    <property type="nucleotide sequence ID" value="NZ_JACBZX010000001.1"/>
</dbReference>